<protein>
    <submittedName>
        <fullName evidence="2">ATPase subunit 8</fullName>
    </submittedName>
</protein>
<reference evidence="2" key="1">
    <citation type="journal article" date="2009" name="Mol. Biol. Evol.">
        <title>Hyper-variability of ascidian mitochondrial gene order: exposing the myth of deuterostome organelle genome stability.</title>
        <authorList>
            <person name="Gissi C."/>
            <person name="Pesole G."/>
            <person name="Mastrototaro F."/>
            <person name="Iannelli F."/>
            <person name="Guida V."/>
            <person name="Griggio F."/>
        </authorList>
    </citation>
    <scope>NUCLEOTIDE SEQUENCE</scope>
    <source>
        <tissue evidence="2">Muscle</tissue>
    </source>
</reference>
<accession>D2YVH0</accession>
<keyword evidence="1" id="KW-0472">Membrane</keyword>
<dbReference type="GeneID" id="8746015"/>
<keyword evidence="1" id="KW-0812">Transmembrane</keyword>
<gene>
    <name evidence="2" type="primary">atp8</name>
</gene>
<keyword evidence="1" id="KW-1133">Transmembrane helix</keyword>
<organism evidence="2">
    <name type="scientific">Microcosmus sulcatus</name>
    <dbReference type="NCBI Taxonomy" id="341086"/>
    <lineage>
        <taxon>Eukaryota</taxon>
        <taxon>Metazoa</taxon>
        <taxon>Chordata</taxon>
        <taxon>Tunicata</taxon>
        <taxon>Ascidiacea</taxon>
        <taxon>Stolidobranchia</taxon>
        <taxon>Pyuridae</taxon>
        <taxon>Microcosmus</taxon>
    </lineage>
</organism>
<evidence type="ECO:0000256" key="1">
    <source>
        <dbReference type="SAM" id="Phobius"/>
    </source>
</evidence>
<evidence type="ECO:0000313" key="2">
    <source>
        <dbReference type="EMBL" id="CAL23093.2"/>
    </source>
</evidence>
<sequence>MPQLNFISFSFIILVSLFVGFMMMQSIMKDMKGGW</sequence>
<dbReference type="RefSeq" id="YP_003406724.1">
    <property type="nucleotide sequence ID" value="NC_013752.1"/>
</dbReference>
<dbReference type="EMBL" id="AM292321">
    <property type="protein sequence ID" value="CAL23093.2"/>
    <property type="molecule type" value="Genomic_DNA"/>
</dbReference>
<feature type="transmembrane region" description="Helical" evidence="1">
    <location>
        <begin position="6"/>
        <end position="24"/>
    </location>
</feature>
<proteinExistence type="predicted"/>
<keyword evidence="2" id="KW-0496">Mitochondrion</keyword>
<dbReference type="AlphaFoldDB" id="D2YVH0"/>
<geneLocation type="mitochondrion" evidence="2"/>
<name>D2YVH0_9ASCI</name>
<dbReference type="CTD" id="4509"/>